<dbReference type="InterPro" id="IPR005545">
    <property type="entry name" value="YCII"/>
</dbReference>
<evidence type="ECO:0000313" key="3">
    <source>
        <dbReference type="EMBL" id="MFC5522755.1"/>
    </source>
</evidence>
<dbReference type="Pfam" id="PF03795">
    <property type="entry name" value="YCII"/>
    <property type="match status" value="2"/>
</dbReference>
<reference evidence="4" key="1">
    <citation type="journal article" date="2019" name="Int. J. Syst. Evol. Microbiol.">
        <title>The Global Catalogue of Microorganisms (GCM) 10K type strain sequencing project: providing services to taxonomists for standard genome sequencing and annotation.</title>
        <authorList>
            <consortium name="The Broad Institute Genomics Platform"/>
            <consortium name="The Broad Institute Genome Sequencing Center for Infectious Disease"/>
            <person name="Wu L."/>
            <person name="Ma J."/>
        </authorList>
    </citation>
    <scope>NUCLEOTIDE SEQUENCE [LARGE SCALE GENOMIC DNA]</scope>
    <source>
        <strain evidence="4">CGMCC 4.7277</strain>
    </source>
</reference>
<name>A0ABW0QDR9_9BURK</name>
<feature type="domain" description="YCII-related" evidence="2">
    <location>
        <begin position="137"/>
        <end position="243"/>
    </location>
</feature>
<dbReference type="Proteomes" id="UP001596084">
    <property type="component" value="Unassembled WGS sequence"/>
</dbReference>
<dbReference type="PANTHER" id="PTHR35174">
    <property type="entry name" value="BLL7171 PROTEIN-RELATED"/>
    <property type="match status" value="1"/>
</dbReference>
<proteinExistence type="inferred from homology"/>
<dbReference type="InterPro" id="IPR011008">
    <property type="entry name" value="Dimeric_a/b-barrel"/>
</dbReference>
<feature type="domain" description="YCII-related" evidence="2">
    <location>
        <begin position="1"/>
        <end position="110"/>
    </location>
</feature>
<dbReference type="RefSeq" id="WP_084389688.1">
    <property type="nucleotide sequence ID" value="NZ_JBHSMX010000057.1"/>
</dbReference>
<evidence type="ECO:0000256" key="1">
    <source>
        <dbReference type="ARBA" id="ARBA00007689"/>
    </source>
</evidence>
<dbReference type="Gene3D" id="3.30.70.1060">
    <property type="entry name" value="Dimeric alpha+beta barrel"/>
    <property type="match status" value="2"/>
</dbReference>
<comment type="similarity">
    <text evidence="1">Belongs to the YciI family.</text>
</comment>
<organism evidence="3 4">
    <name type="scientific">Polaromonas jejuensis</name>
    <dbReference type="NCBI Taxonomy" id="457502"/>
    <lineage>
        <taxon>Bacteria</taxon>
        <taxon>Pseudomonadati</taxon>
        <taxon>Pseudomonadota</taxon>
        <taxon>Betaproteobacteria</taxon>
        <taxon>Burkholderiales</taxon>
        <taxon>Comamonadaceae</taxon>
        <taxon>Polaromonas</taxon>
    </lineage>
</organism>
<protein>
    <submittedName>
        <fullName evidence="3">YciI family protein</fullName>
    </submittedName>
</protein>
<evidence type="ECO:0000259" key="2">
    <source>
        <dbReference type="Pfam" id="PF03795"/>
    </source>
</evidence>
<dbReference type="SUPFAM" id="SSF54909">
    <property type="entry name" value="Dimeric alpha+beta barrel"/>
    <property type="match status" value="2"/>
</dbReference>
<dbReference type="EMBL" id="JBHSMX010000057">
    <property type="protein sequence ID" value="MFC5522755.1"/>
    <property type="molecule type" value="Genomic_DNA"/>
</dbReference>
<gene>
    <name evidence="3" type="ORF">ACFPP7_17845</name>
</gene>
<accession>A0ABW0QDR9</accession>
<comment type="caution">
    <text evidence="3">The sequence shown here is derived from an EMBL/GenBank/DDBJ whole genome shotgun (WGS) entry which is preliminary data.</text>
</comment>
<dbReference type="PANTHER" id="PTHR35174:SF4">
    <property type="entry name" value="BLL7163 PROTEIN"/>
    <property type="match status" value="1"/>
</dbReference>
<keyword evidence="4" id="KW-1185">Reference proteome</keyword>
<evidence type="ECO:0000313" key="4">
    <source>
        <dbReference type="Proteomes" id="UP001596084"/>
    </source>
</evidence>
<sequence length="279" mass="29811">MQFMILRKSDAATEAGELPSQALLAAMGAYNEELMKAGMLLGGEGLQPSSKGARIRFSGGKPTVTDGPFTESKELIAGFTLVEAASRQEVIEWLRRWPQEDADGNTSLEIREGGCPGGLRGVGAQAAPALPEGFRRFMILLKANDRAEAGIVPGSDGLGAMARHNDDAVKAGVLLMGEGLKPSASASRMKFSRGKPSVMDGPFAEAKELLAGFWIIQARSLQAAVDWALGYPFPFRDTEEVEVEIRLLYEAADFGAAFTPELREAEALQRAQVGAGKPR</sequence>